<sequence>MNDIIMYCSALISVIVVIIMLIKKMDIKITLFAMGIVLMYIAIATGNTIAISEFKSTGLILLDPIKAVINQFESTLPAAGFIILILGGYSTYMTSIGANEVTVHTLTKPIKRIKSVYILVPLVFLIGNLLSLVIPSASNLAIILLATLYPVLRQAGMTPITAAAVIATTATVMPTPLGGDNVAIATELAKYPQFAGLSVTDYVIHYHAIVSIPTLIIMAIAHFFWQKFMDKKNGKVNSKEENIELKEIKSIQEGILYRFVYTILPIFPILLLIIVYIIRSTSGKNIDISVSVASLISFIIAIICECIRTKDINKTLKQTENFFKGMGNSLPIVALLVAASVFVLGLNSIGLIQALQKAMLGIHGSGLGFVLPLILMGLTIIIVLLSGSGTALFYAMIPLVVPLATAAGISPIAISIPMGLCGNLMRAVSPVAAVVVIVAGTIKVNPLDIVKRTSVPMIAGVITMFTLSIILFV</sequence>
<name>A0A1I1RS95_9CLOT</name>
<feature type="transmembrane region" description="Helical" evidence="8">
    <location>
        <begin position="454"/>
        <end position="472"/>
    </location>
</feature>
<keyword evidence="6 8" id="KW-1133">Transmembrane helix</keyword>
<evidence type="ECO:0000256" key="8">
    <source>
        <dbReference type="SAM" id="Phobius"/>
    </source>
</evidence>
<keyword evidence="10" id="KW-1185">Reference proteome</keyword>
<evidence type="ECO:0000256" key="1">
    <source>
        <dbReference type="ARBA" id="ARBA00004651"/>
    </source>
</evidence>
<organism evidence="9 10">
    <name type="scientific">Clostridium uliginosum</name>
    <dbReference type="NCBI Taxonomy" id="119641"/>
    <lineage>
        <taxon>Bacteria</taxon>
        <taxon>Bacillati</taxon>
        <taxon>Bacillota</taxon>
        <taxon>Clostridia</taxon>
        <taxon>Eubacteriales</taxon>
        <taxon>Clostridiaceae</taxon>
        <taxon>Clostridium</taxon>
    </lineage>
</organism>
<feature type="transmembrane region" description="Helical" evidence="8">
    <location>
        <begin position="204"/>
        <end position="225"/>
    </location>
</feature>
<evidence type="ECO:0000256" key="7">
    <source>
        <dbReference type="ARBA" id="ARBA00023136"/>
    </source>
</evidence>
<feature type="transmembrane region" description="Helical" evidence="8">
    <location>
        <begin position="6"/>
        <end position="22"/>
    </location>
</feature>
<dbReference type="InterPro" id="IPR004669">
    <property type="entry name" value="C4_dicarb_anaerob_car"/>
</dbReference>
<comment type="similarity">
    <text evidence="2">Belongs to the DcuC/DcuD transporter (TC 2.A.61) family.</text>
</comment>
<keyword evidence="5 8" id="KW-0812">Transmembrane</keyword>
<dbReference type="STRING" id="119641.SAMN05421842_1387"/>
<evidence type="ECO:0000256" key="6">
    <source>
        <dbReference type="ARBA" id="ARBA00022989"/>
    </source>
</evidence>
<gene>
    <name evidence="9" type="ORF">SAMN05421842_1387</name>
</gene>
<comment type="subcellular location">
    <subcellularLocation>
        <location evidence="1">Cell membrane</location>
        <topology evidence="1">Multi-pass membrane protein</topology>
    </subcellularLocation>
</comment>
<dbReference type="RefSeq" id="WP_090094262.1">
    <property type="nucleotide sequence ID" value="NZ_FOMG01000038.1"/>
</dbReference>
<dbReference type="Pfam" id="PF03606">
    <property type="entry name" value="DcuC"/>
    <property type="match status" value="1"/>
</dbReference>
<dbReference type="OrthoDB" id="1674075at2"/>
<keyword evidence="7 8" id="KW-0472">Membrane</keyword>
<evidence type="ECO:0000313" key="9">
    <source>
        <dbReference type="EMBL" id="SFD37226.1"/>
    </source>
</evidence>
<dbReference type="PANTHER" id="PTHR42002:SF2">
    <property type="entry name" value="ANAEROBIC C4-DICARBOXYLATE TRANSPORTER DCUC-RELATED"/>
    <property type="match status" value="1"/>
</dbReference>
<evidence type="ECO:0000256" key="4">
    <source>
        <dbReference type="ARBA" id="ARBA00022475"/>
    </source>
</evidence>
<feature type="transmembrane region" description="Helical" evidence="8">
    <location>
        <begin position="424"/>
        <end position="442"/>
    </location>
</feature>
<dbReference type="InterPro" id="IPR018385">
    <property type="entry name" value="C4_dicarb_anaerob_car-like"/>
</dbReference>
<dbReference type="NCBIfam" id="TIGR00771">
    <property type="entry name" value="DcuC"/>
    <property type="match status" value="1"/>
</dbReference>
<feature type="transmembrane region" description="Helical" evidence="8">
    <location>
        <begin position="29"/>
        <end position="54"/>
    </location>
</feature>
<feature type="transmembrane region" description="Helical" evidence="8">
    <location>
        <begin position="392"/>
        <end position="418"/>
    </location>
</feature>
<evidence type="ECO:0000313" key="10">
    <source>
        <dbReference type="Proteomes" id="UP000199263"/>
    </source>
</evidence>
<evidence type="ECO:0000256" key="2">
    <source>
        <dbReference type="ARBA" id="ARBA00005275"/>
    </source>
</evidence>
<protein>
    <submittedName>
        <fullName evidence="9">C4-dicarboxylate transporter, DcuC family</fullName>
    </submittedName>
</protein>
<feature type="transmembrane region" description="Helical" evidence="8">
    <location>
        <begin position="255"/>
        <end position="278"/>
    </location>
</feature>
<keyword evidence="3" id="KW-0813">Transport</keyword>
<evidence type="ECO:0000256" key="3">
    <source>
        <dbReference type="ARBA" id="ARBA00022448"/>
    </source>
</evidence>
<dbReference type="NCBIfam" id="NF037994">
    <property type="entry name" value="DcuC_1"/>
    <property type="match status" value="1"/>
</dbReference>
<accession>A0A1I1RS95</accession>
<dbReference type="Proteomes" id="UP000199263">
    <property type="component" value="Unassembled WGS sequence"/>
</dbReference>
<feature type="transmembrane region" description="Helical" evidence="8">
    <location>
        <begin position="290"/>
        <end position="309"/>
    </location>
</feature>
<feature type="transmembrane region" description="Helical" evidence="8">
    <location>
        <begin position="330"/>
        <end position="355"/>
    </location>
</feature>
<feature type="transmembrane region" description="Helical" evidence="8">
    <location>
        <begin position="74"/>
        <end position="95"/>
    </location>
</feature>
<feature type="transmembrane region" description="Helical" evidence="8">
    <location>
        <begin position="116"/>
        <end position="149"/>
    </location>
</feature>
<dbReference type="GO" id="GO:0005886">
    <property type="term" value="C:plasma membrane"/>
    <property type="evidence" value="ECO:0007669"/>
    <property type="project" value="UniProtKB-SubCell"/>
</dbReference>
<dbReference type="EMBL" id="FOMG01000038">
    <property type="protein sequence ID" value="SFD37226.1"/>
    <property type="molecule type" value="Genomic_DNA"/>
</dbReference>
<dbReference type="PANTHER" id="PTHR42002">
    <property type="entry name" value="ANAEROBIC C4-DICARBOXYLATE TRANSPORTER DCUC-RELATED"/>
    <property type="match status" value="1"/>
</dbReference>
<feature type="transmembrane region" description="Helical" evidence="8">
    <location>
        <begin position="367"/>
        <end position="385"/>
    </location>
</feature>
<reference evidence="9 10" key="1">
    <citation type="submission" date="2016-10" db="EMBL/GenBank/DDBJ databases">
        <authorList>
            <person name="de Groot N.N."/>
        </authorList>
    </citation>
    <scope>NUCLEOTIDE SEQUENCE [LARGE SCALE GENOMIC DNA]</scope>
    <source>
        <strain evidence="9 10">DSM 12992</strain>
    </source>
</reference>
<dbReference type="GO" id="GO:0015556">
    <property type="term" value="F:C4-dicarboxylate transmembrane transporter activity"/>
    <property type="evidence" value="ECO:0007669"/>
    <property type="project" value="InterPro"/>
</dbReference>
<proteinExistence type="inferred from homology"/>
<keyword evidence="4" id="KW-1003">Cell membrane</keyword>
<dbReference type="AlphaFoldDB" id="A0A1I1RS95"/>
<evidence type="ECO:0000256" key="5">
    <source>
        <dbReference type="ARBA" id="ARBA00022692"/>
    </source>
</evidence>